<comment type="caution">
    <text evidence="1">The sequence shown here is derived from an EMBL/GenBank/DDBJ whole genome shotgun (WGS) entry which is preliminary data.</text>
</comment>
<protein>
    <submittedName>
        <fullName evidence="1">Uncharacterized protein</fullName>
    </submittedName>
</protein>
<name>X1SCJ4_9ZZZZ</name>
<evidence type="ECO:0000313" key="1">
    <source>
        <dbReference type="EMBL" id="GAI73140.1"/>
    </source>
</evidence>
<sequence>YLYSLGMVVYLGSSPVIAIATSPLPKNDFTVLDFWEFWTHVAITPRA</sequence>
<accession>X1SCJ4</accession>
<proteinExistence type="predicted"/>
<gene>
    <name evidence="1" type="ORF">S12H4_25236</name>
</gene>
<dbReference type="AlphaFoldDB" id="X1SCJ4"/>
<feature type="non-terminal residue" evidence="1">
    <location>
        <position position="1"/>
    </location>
</feature>
<reference evidence="1" key="1">
    <citation type="journal article" date="2014" name="Front. Microbiol.">
        <title>High frequency of phylogenetically diverse reductive dehalogenase-homologous genes in deep subseafloor sedimentary metagenomes.</title>
        <authorList>
            <person name="Kawai M."/>
            <person name="Futagami T."/>
            <person name="Toyoda A."/>
            <person name="Takaki Y."/>
            <person name="Nishi S."/>
            <person name="Hori S."/>
            <person name="Arai W."/>
            <person name="Tsubouchi T."/>
            <person name="Morono Y."/>
            <person name="Uchiyama I."/>
            <person name="Ito T."/>
            <person name="Fujiyama A."/>
            <person name="Inagaki F."/>
            <person name="Takami H."/>
        </authorList>
    </citation>
    <scope>NUCLEOTIDE SEQUENCE</scope>
    <source>
        <strain evidence="1">Expedition CK06-06</strain>
    </source>
</reference>
<organism evidence="1">
    <name type="scientific">marine sediment metagenome</name>
    <dbReference type="NCBI Taxonomy" id="412755"/>
    <lineage>
        <taxon>unclassified sequences</taxon>
        <taxon>metagenomes</taxon>
        <taxon>ecological metagenomes</taxon>
    </lineage>
</organism>
<dbReference type="EMBL" id="BARW01014047">
    <property type="protein sequence ID" value="GAI73140.1"/>
    <property type="molecule type" value="Genomic_DNA"/>
</dbReference>